<evidence type="ECO:0000313" key="3">
    <source>
        <dbReference type="Proteomes" id="UP000295254"/>
    </source>
</evidence>
<dbReference type="AlphaFoldDB" id="A0A1H2NQN0"/>
<protein>
    <recommendedName>
        <fullName evidence="4">Lipoprotein</fullName>
    </recommendedName>
</protein>
<sequence>MNRRHSLAALMITASLAGCTTSSNSSVNLNLQATRQNPGQIANVTLTDWGHQTGLNFIVSGVPNGAALPLRLYSFIYKGSCEQPGTVAYDLNDKVITERQPIRGWTFSRSAPVPIATLMGGDYSIVVRSAATDGSADLFCGNIKQAAKVQ</sequence>
<keyword evidence="3" id="KW-1185">Reference proteome</keyword>
<accession>A0A1H2NQN0</accession>
<feature type="chain" id="PRO_5044372037" description="Lipoprotein" evidence="1">
    <location>
        <begin position="26"/>
        <end position="150"/>
    </location>
</feature>
<proteinExistence type="predicted"/>
<feature type="signal peptide" evidence="1">
    <location>
        <begin position="1"/>
        <end position="25"/>
    </location>
</feature>
<dbReference type="OrthoDB" id="9133049at2"/>
<gene>
    <name evidence="2" type="ORF">EIY72_18365</name>
</gene>
<dbReference type="EMBL" id="RRZK01000027">
    <property type="protein sequence ID" value="TDB59577.1"/>
    <property type="molecule type" value="Genomic_DNA"/>
</dbReference>
<evidence type="ECO:0000313" key="2">
    <source>
        <dbReference type="EMBL" id="TDB59577.1"/>
    </source>
</evidence>
<comment type="caution">
    <text evidence="2">The sequence shown here is derived from an EMBL/GenBank/DDBJ whole genome shotgun (WGS) entry which is preliminary data.</text>
</comment>
<evidence type="ECO:0000256" key="1">
    <source>
        <dbReference type="SAM" id="SignalP"/>
    </source>
</evidence>
<dbReference type="PROSITE" id="PS51257">
    <property type="entry name" value="PROKAR_LIPOPROTEIN"/>
    <property type="match status" value="1"/>
</dbReference>
<organism evidence="2 3">
    <name type="scientific">Pseudomonas vancouverensis</name>
    <dbReference type="NCBI Taxonomy" id="95300"/>
    <lineage>
        <taxon>Bacteria</taxon>
        <taxon>Pseudomonadati</taxon>
        <taxon>Pseudomonadota</taxon>
        <taxon>Gammaproteobacteria</taxon>
        <taxon>Pseudomonadales</taxon>
        <taxon>Pseudomonadaceae</taxon>
        <taxon>Pseudomonas</taxon>
    </lineage>
</organism>
<keyword evidence="1" id="KW-0732">Signal</keyword>
<evidence type="ECO:0008006" key="4">
    <source>
        <dbReference type="Google" id="ProtNLM"/>
    </source>
</evidence>
<dbReference type="RefSeq" id="WP_093223101.1">
    <property type="nucleotide sequence ID" value="NZ_LT629803.1"/>
</dbReference>
<name>A0A1H2NQN0_PSEVA</name>
<dbReference type="Proteomes" id="UP000295254">
    <property type="component" value="Unassembled WGS sequence"/>
</dbReference>
<reference evidence="3" key="1">
    <citation type="journal article" date="2019" name="bioRxiv">
        <title>Bacterially produced spermidine induces plant systemic susceptibility to pathogens.</title>
        <authorList>
            <person name="Melnyk R.A."/>
            <person name="Beskrovnaya P.A."/>
            <person name="Liu Z."/>
            <person name="Song Y."/>
            <person name="Haney C.H."/>
        </authorList>
    </citation>
    <scope>NUCLEOTIDE SEQUENCE [LARGE SCALE GENOMIC DNA]</scope>
    <source>
        <strain evidence="3">Dha-51</strain>
    </source>
</reference>